<sequence length="502" mass="51485">MKYAFIFVATAAAYDYGYGDAKHQADSTPTPTPKHTPTPTPTPELAGYPTIDPGYGAPPVTVTRQNQPYPSCASAAPGGHGCAKWEKGTFVSTVIRDCDNNYVTVTNTDQTITISRTRTVIKHTPTPEVGHGAPYGAPNGGHAAPTGGHAVPTGGHAAPSGGNGAPSGGHGAPVGGYGAPNGGHGTPTGGHAAPTGGHGAPSGGNGAPAGGHAAPTGGHAAPTGGAHNEDPAGTWYELYEKTEEAKYKDLGPHALPGYGGSGLCDEGETKQSVHVKELKDGKTHEYNRTHYYRGSTKPKGHGESKPEGHASKPEEPAASKPKEPVPSKAAKSAVPTPKASKGASKTTDFMGLPLGGLVPGAAVPEPAAASETPKVGGDAKKPVAEESEETKTEKSDKTEKENKSEDDDEEKSPASAEEEIVSDDNSPLDSVPFLSDFFGSSDKESMKPESSEEKPVESSEETSESTEEPATQEPEASNEVAEPEEPLAKKSNWAGYASDFST</sequence>
<feature type="compositionally biased region" description="Basic and acidic residues" evidence="1">
    <location>
        <begin position="276"/>
        <end position="288"/>
    </location>
</feature>
<dbReference type="RefSeq" id="XP_008028840.1">
    <property type="nucleotide sequence ID" value="XM_008030649.1"/>
</dbReference>
<evidence type="ECO:0000256" key="1">
    <source>
        <dbReference type="SAM" id="MobiDB-lite"/>
    </source>
</evidence>
<feature type="compositionally biased region" description="Basic and acidic residues" evidence="1">
    <location>
        <begin position="441"/>
        <end position="457"/>
    </location>
</feature>
<dbReference type="GeneID" id="19403830"/>
<dbReference type="AlphaFoldDB" id="R0K5H1"/>
<dbReference type="EMBL" id="KB908833">
    <property type="protein sequence ID" value="EOA83582.1"/>
    <property type="molecule type" value="Genomic_DNA"/>
</dbReference>
<feature type="compositionally biased region" description="Gly residues" evidence="1">
    <location>
        <begin position="196"/>
        <end position="209"/>
    </location>
</feature>
<dbReference type="STRING" id="671987.R0K5H1"/>
<feature type="compositionally biased region" description="Low complexity" evidence="1">
    <location>
        <begin position="468"/>
        <end position="477"/>
    </location>
</feature>
<proteinExistence type="predicted"/>
<feature type="region of interest" description="Disordered" evidence="1">
    <location>
        <begin position="276"/>
        <end position="502"/>
    </location>
</feature>
<feature type="compositionally biased region" description="Gly residues" evidence="1">
    <location>
        <begin position="161"/>
        <end position="188"/>
    </location>
</feature>
<name>R0K5H1_EXST2</name>
<gene>
    <name evidence="2" type="ORF">SETTUDRAFT_33869</name>
</gene>
<reference evidence="2 3" key="2">
    <citation type="journal article" date="2013" name="PLoS Genet.">
        <title>Comparative genome structure, secondary metabolite, and effector coding capacity across Cochliobolus pathogens.</title>
        <authorList>
            <person name="Condon B.J."/>
            <person name="Leng Y."/>
            <person name="Wu D."/>
            <person name="Bushley K.E."/>
            <person name="Ohm R.A."/>
            <person name="Otillar R."/>
            <person name="Martin J."/>
            <person name="Schackwitz W."/>
            <person name="Grimwood J."/>
            <person name="MohdZainudin N."/>
            <person name="Xue C."/>
            <person name="Wang R."/>
            <person name="Manning V.A."/>
            <person name="Dhillon B."/>
            <person name="Tu Z.J."/>
            <person name="Steffenson B.J."/>
            <person name="Salamov A."/>
            <person name="Sun H."/>
            <person name="Lowry S."/>
            <person name="LaButti K."/>
            <person name="Han J."/>
            <person name="Copeland A."/>
            <person name="Lindquist E."/>
            <person name="Barry K."/>
            <person name="Schmutz J."/>
            <person name="Baker S.E."/>
            <person name="Ciuffetti L.M."/>
            <person name="Grigoriev I.V."/>
            <person name="Zhong S."/>
            <person name="Turgeon B.G."/>
        </authorList>
    </citation>
    <scope>NUCLEOTIDE SEQUENCE [LARGE SCALE GENOMIC DNA]</scope>
    <source>
        <strain evidence="3">28A</strain>
    </source>
</reference>
<feature type="compositionally biased region" description="Acidic residues" evidence="1">
    <location>
        <begin position="404"/>
        <end position="422"/>
    </location>
</feature>
<feature type="region of interest" description="Disordered" evidence="1">
    <location>
        <begin position="122"/>
        <end position="232"/>
    </location>
</feature>
<feature type="compositionally biased region" description="Pro residues" evidence="1">
    <location>
        <begin position="30"/>
        <end position="42"/>
    </location>
</feature>
<reference evidence="2 3" key="1">
    <citation type="journal article" date="2012" name="PLoS Pathog.">
        <title>Diverse lifestyles and strategies of plant pathogenesis encoded in the genomes of eighteen Dothideomycetes fungi.</title>
        <authorList>
            <person name="Ohm R.A."/>
            <person name="Feau N."/>
            <person name="Henrissat B."/>
            <person name="Schoch C.L."/>
            <person name="Horwitz B.A."/>
            <person name="Barry K.W."/>
            <person name="Condon B.J."/>
            <person name="Copeland A.C."/>
            <person name="Dhillon B."/>
            <person name="Glaser F."/>
            <person name="Hesse C.N."/>
            <person name="Kosti I."/>
            <person name="LaButti K."/>
            <person name="Lindquist E.A."/>
            <person name="Lucas S."/>
            <person name="Salamov A.A."/>
            <person name="Bradshaw R.E."/>
            <person name="Ciuffetti L."/>
            <person name="Hamelin R.C."/>
            <person name="Kema G.H.J."/>
            <person name="Lawrence C."/>
            <person name="Scott J.A."/>
            <person name="Spatafora J.W."/>
            <person name="Turgeon B.G."/>
            <person name="de Wit P.J.G.M."/>
            <person name="Zhong S."/>
            <person name="Goodwin S.B."/>
            <person name="Grigoriev I.V."/>
        </authorList>
    </citation>
    <scope>NUCLEOTIDE SEQUENCE [LARGE SCALE GENOMIC DNA]</scope>
    <source>
        <strain evidence="3">28A</strain>
    </source>
</reference>
<feature type="region of interest" description="Disordered" evidence="1">
    <location>
        <begin position="21"/>
        <end position="43"/>
    </location>
</feature>
<dbReference type="OrthoDB" id="4158477at2759"/>
<feature type="compositionally biased region" description="Low complexity" evidence="1">
    <location>
        <begin position="359"/>
        <end position="369"/>
    </location>
</feature>
<organism evidence="2 3">
    <name type="scientific">Exserohilum turcicum (strain 28A)</name>
    <name type="common">Northern leaf blight fungus</name>
    <name type="synonym">Setosphaeria turcica</name>
    <dbReference type="NCBI Taxonomy" id="671987"/>
    <lineage>
        <taxon>Eukaryota</taxon>
        <taxon>Fungi</taxon>
        <taxon>Dikarya</taxon>
        <taxon>Ascomycota</taxon>
        <taxon>Pezizomycotina</taxon>
        <taxon>Dothideomycetes</taxon>
        <taxon>Pleosporomycetidae</taxon>
        <taxon>Pleosporales</taxon>
        <taxon>Pleosporineae</taxon>
        <taxon>Pleosporaceae</taxon>
        <taxon>Exserohilum</taxon>
    </lineage>
</organism>
<feature type="compositionally biased region" description="Acidic residues" evidence="1">
    <location>
        <begin position="458"/>
        <end position="467"/>
    </location>
</feature>
<feature type="compositionally biased region" description="Low complexity" evidence="1">
    <location>
        <begin position="210"/>
        <end position="226"/>
    </location>
</feature>
<evidence type="ECO:0000313" key="2">
    <source>
        <dbReference type="EMBL" id="EOA83582.1"/>
    </source>
</evidence>
<dbReference type="eggNOG" id="ENOG502QPQC">
    <property type="taxonomic scope" value="Eukaryota"/>
</dbReference>
<dbReference type="HOGENOM" id="CLU_543113_0_0_1"/>
<keyword evidence="3" id="KW-1185">Reference proteome</keyword>
<protein>
    <submittedName>
        <fullName evidence="2">Uncharacterized protein</fullName>
    </submittedName>
</protein>
<accession>R0K5H1</accession>
<evidence type="ECO:0000313" key="3">
    <source>
        <dbReference type="Proteomes" id="UP000016935"/>
    </source>
</evidence>
<feature type="compositionally biased region" description="Basic and acidic residues" evidence="1">
    <location>
        <begin position="300"/>
        <end position="325"/>
    </location>
</feature>
<feature type="compositionally biased region" description="Basic and acidic residues" evidence="1">
    <location>
        <begin position="377"/>
        <end position="403"/>
    </location>
</feature>
<dbReference type="Proteomes" id="UP000016935">
    <property type="component" value="Unassembled WGS sequence"/>
</dbReference>